<evidence type="ECO:0000313" key="4">
    <source>
        <dbReference type="Proteomes" id="UP000054937"/>
    </source>
</evidence>
<keyword evidence="4" id="KW-1185">Reference proteome</keyword>
<comment type="caution">
    <text evidence="3">The sequence shown here is derived from an EMBL/GenBank/DDBJ whole genome shotgun (WGS) entry which is preliminary data.</text>
</comment>
<reference evidence="3 4" key="1">
    <citation type="journal article" date="2015" name="Sci. Rep.">
        <title>Genome of the facultative scuticociliatosis pathogen Pseudocohnilembus persalinus provides insight into its virulence through horizontal gene transfer.</title>
        <authorList>
            <person name="Xiong J."/>
            <person name="Wang G."/>
            <person name="Cheng J."/>
            <person name="Tian M."/>
            <person name="Pan X."/>
            <person name="Warren A."/>
            <person name="Jiang C."/>
            <person name="Yuan D."/>
            <person name="Miao W."/>
        </authorList>
    </citation>
    <scope>NUCLEOTIDE SEQUENCE [LARGE SCALE GENOMIC DNA]</scope>
    <source>
        <strain evidence="3">36N120E</strain>
    </source>
</reference>
<dbReference type="AlphaFoldDB" id="A0A0V0R4F3"/>
<dbReference type="Proteomes" id="UP000054937">
    <property type="component" value="Unassembled WGS sequence"/>
</dbReference>
<feature type="coiled-coil region" evidence="1">
    <location>
        <begin position="240"/>
        <end position="299"/>
    </location>
</feature>
<name>A0A0V0R4F3_PSEPJ</name>
<feature type="compositionally biased region" description="Low complexity" evidence="2">
    <location>
        <begin position="552"/>
        <end position="561"/>
    </location>
</feature>
<proteinExistence type="predicted"/>
<feature type="compositionally biased region" description="Basic and acidic residues" evidence="2">
    <location>
        <begin position="566"/>
        <end position="577"/>
    </location>
</feature>
<evidence type="ECO:0000256" key="2">
    <source>
        <dbReference type="SAM" id="MobiDB-lite"/>
    </source>
</evidence>
<feature type="region of interest" description="Disordered" evidence="2">
    <location>
        <begin position="552"/>
        <end position="577"/>
    </location>
</feature>
<feature type="coiled-coil region" evidence="1">
    <location>
        <begin position="633"/>
        <end position="664"/>
    </location>
</feature>
<feature type="region of interest" description="Disordered" evidence="2">
    <location>
        <begin position="452"/>
        <end position="478"/>
    </location>
</feature>
<sequence>MRVHTSVHLKKLDDAIFNQNIKITQEQDVYDLLLGNEAEGEMGLLQICGQRIKEKKKSSYYAIRILYQLLANSNSKTLFIDVFKDLEEDDYKLIKLDYHLLSKDVNQFAAYKIISLIQDKRPYLDISTFIESKKALSIYEKWKKDQKNVIQQEWDIEDKSEEIKQEEQKLEMLKQESYTEQEIENIQRLSDQKNSLYNKRNQKMLQEKKFFEQIFIHDFERNHNYYLNSFHDPLRILSQQNEQQKERKSTSNKAKKAQNLLSQKIYRINIKEFLDLQKIEKFSNKKIEHKEELEKEIQKYVQHIMPLVHIDSQNFDPVQFLSIVHADTEKNQLQQALQYLEKNHIEQKLINQSIISHFFYDFFQVENLLNNINYQFIQPQKSSTTSMASIVSHKIVNVENNNFNEVTSTLSILIDLGSCLDQLEETKLKNKINKLELLQMQQNYKRNNRKKLTIEQGSQQQQDQKNLQKDQKEQEISKENEQIKTLKHQLEQQKQQTNPVKKIINQLEKSIIQKIHYSLKKEYTQQEEIQMQSSDSNSQTNSNNQILNQQKSEEQNLTEQNKQNKKQNEESEKYEQQKKNELEFLEALNELAHEEPDWQIQFLKISQIKILPNFKNVSSKNLPLISDTVYKIINIVLQKILEHEKEKEEKQKQTQEKINQTKDLQLQQQQQQMQQNYYSNYLVIIQDLLVLSSQEFNIFNTLVEQLGSDLGLSKHLKKRIYLEIMTSKPLTDIKSNITNCKNKYILKQTQEIISEIKNYIVQFDKNYSNEDQVGIFENDWNLIRDNLVYIELLNFISKYNGKLSRFRRSNIQRKLNNCFWEDLQ</sequence>
<feature type="compositionally biased region" description="Low complexity" evidence="2">
    <location>
        <begin position="455"/>
        <end position="465"/>
    </location>
</feature>
<evidence type="ECO:0000256" key="1">
    <source>
        <dbReference type="SAM" id="Coils"/>
    </source>
</evidence>
<accession>A0A0V0R4F3</accession>
<protein>
    <submittedName>
        <fullName evidence="3">Uncharacterized protein</fullName>
    </submittedName>
</protein>
<keyword evidence="1" id="KW-0175">Coiled coil</keyword>
<dbReference type="OrthoDB" id="294454at2759"/>
<gene>
    <name evidence="3" type="ORF">PPERSA_04668</name>
</gene>
<feature type="compositionally biased region" description="Basic and acidic residues" evidence="2">
    <location>
        <begin position="466"/>
        <end position="478"/>
    </location>
</feature>
<evidence type="ECO:0000313" key="3">
    <source>
        <dbReference type="EMBL" id="KRX09362.1"/>
    </source>
</evidence>
<dbReference type="EMBL" id="LDAU01000051">
    <property type="protein sequence ID" value="KRX09362.1"/>
    <property type="molecule type" value="Genomic_DNA"/>
</dbReference>
<organism evidence="3 4">
    <name type="scientific">Pseudocohnilembus persalinus</name>
    <name type="common">Ciliate</name>
    <dbReference type="NCBI Taxonomy" id="266149"/>
    <lineage>
        <taxon>Eukaryota</taxon>
        <taxon>Sar</taxon>
        <taxon>Alveolata</taxon>
        <taxon>Ciliophora</taxon>
        <taxon>Intramacronucleata</taxon>
        <taxon>Oligohymenophorea</taxon>
        <taxon>Scuticociliatia</taxon>
        <taxon>Philasterida</taxon>
        <taxon>Pseudocohnilembidae</taxon>
        <taxon>Pseudocohnilembus</taxon>
    </lineage>
</organism>
<dbReference type="InParanoid" id="A0A0V0R4F3"/>
<feature type="coiled-coil region" evidence="1">
    <location>
        <begin position="149"/>
        <end position="176"/>
    </location>
</feature>